<evidence type="ECO:0000313" key="1">
    <source>
        <dbReference type="EMBL" id="MBA2870257.1"/>
    </source>
</evidence>
<comment type="caution">
    <text evidence="1">The sequence shown here is derived from an EMBL/GenBank/DDBJ whole genome shotgun (WGS) entry which is preliminary data.</text>
</comment>
<dbReference type="Proteomes" id="UP000580891">
    <property type="component" value="Unassembled WGS sequence"/>
</dbReference>
<proteinExistence type="predicted"/>
<dbReference type="AlphaFoldDB" id="A0A7V9YXH3"/>
<reference evidence="1 2" key="1">
    <citation type="submission" date="2020-07" db="EMBL/GenBank/DDBJ databases">
        <title>Genomic Encyclopedia of Type Strains, Phase IV (KMG-IV): sequencing the most valuable type-strain genomes for metagenomic binning, comparative biology and taxonomic classification.</title>
        <authorList>
            <person name="Goeker M."/>
        </authorList>
    </citation>
    <scope>NUCLEOTIDE SEQUENCE [LARGE SCALE GENOMIC DNA]</scope>
    <source>
        <strain evidence="1 2">DSM 25220</strain>
    </source>
</reference>
<dbReference type="EMBL" id="JACDUU010000001">
    <property type="protein sequence ID" value="MBA2870257.1"/>
    <property type="molecule type" value="Genomic_DNA"/>
</dbReference>
<evidence type="ECO:0000313" key="2">
    <source>
        <dbReference type="Proteomes" id="UP000580891"/>
    </source>
</evidence>
<protein>
    <submittedName>
        <fullName evidence="1">Uncharacterized protein</fullName>
    </submittedName>
</protein>
<accession>A0A7V9YXH3</accession>
<keyword evidence="2" id="KW-1185">Reference proteome</keyword>
<organism evidence="1 2">
    <name type="scientific">[Anoxybacillus] calidus</name>
    <dbReference type="NCBI Taxonomy" id="575178"/>
    <lineage>
        <taxon>Bacteria</taxon>
        <taxon>Bacillati</taxon>
        <taxon>Bacillota</taxon>
        <taxon>Bacilli</taxon>
        <taxon>Bacillales</taxon>
        <taxon>Anoxybacillaceae</taxon>
        <taxon>Paranoxybacillus</taxon>
    </lineage>
</organism>
<dbReference type="RefSeq" id="WP_181535905.1">
    <property type="nucleotide sequence ID" value="NZ_JACDUU010000001.1"/>
</dbReference>
<sequence>MNLYKFTELSEKAKRVAAEGYVEDAHAFGFDPTVTLEEAYEILASPWERHRYDEEGILIGKVYYSCNGEVYFEETGMY</sequence>
<gene>
    <name evidence="1" type="ORF">HNQ85_000515</name>
</gene>
<name>A0A7V9YXH3_9BACL</name>